<dbReference type="FunFam" id="3.30.200.20:FF:000032">
    <property type="entry name" value="Serine/threonine-protein kinase D6PK-like"/>
    <property type="match status" value="1"/>
</dbReference>
<feature type="region of interest" description="Disordered" evidence="10">
    <location>
        <begin position="629"/>
        <end position="663"/>
    </location>
</feature>
<dbReference type="Proteomes" id="UP001642360">
    <property type="component" value="Unassembled WGS sequence"/>
</dbReference>
<gene>
    <name evidence="12" type="ORF">ILEXP_LOCUS28271</name>
</gene>
<keyword evidence="7" id="KW-0067">ATP-binding</keyword>
<dbReference type="InterPro" id="IPR011009">
    <property type="entry name" value="Kinase-like_dom_sf"/>
</dbReference>
<feature type="compositionally biased region" description="Basic and acidic residues" evidence="10">
    <location>
        <begin position="174"/>
        <end position="184"/>
    </location>
</feature>
<dbReference type="GO" id="GO:0004674">
    <property type="term" value="F:protein serine/threonine kinase activity"/>
    <property type="evidence" value="ECO:0007669"/>
    <property type="project" value="UniProtKB-KW"/>
</dbReference>
<keyword evidence="3" id="KW-0723">Serine/threonine-protein kinase</keyword>
<accession>A0ABC8SQS3</accession>
<evidence type="ECO:0000256" key="3">
    <source>
        <dbReference type="ARBA" id="ARBA00022527"/>
    </source>
</evidence>
<keyword evidence="4" id="KW-0808">Transferase</keyword>
<organism evidence="12 13">
    <name type="scientific">Ilex paraguariensis</name>
    <name type="common">yerba mate</name>
    <dbReference type="NCBI Taxonomy" id="185542"/>
    <lineage>
        <taxon>Eukaryota</taxon>
        <taxon>Viridiplantae</taxon>
        <taxon>Streptophyta</taxon>
        <taxon>Embryophyta</taxon>
        <taxon>Tracheophyta</taxon>
        <taxon>Spermatophyta</taxon>
        <taxon>Magnoliopsida</taxon>
        <taxon>eudicotyledons</taxon>
        <taxon>Gunneridae</taxon>
        <taxon>Pentapetalae</taxon>
        <taxon>asterids</taxon>
        <taxon>campanulids</taxon>
        <taxon>Aquifoliales</taxon>
        <taxon>Aquifoliaceae</taxon>
        <taxon>Ilex</taxon>
    </lineage>
</organism>
<evidence type="ECO:0000313" key="13">
    <source>
        <dbReference type="Proteomes" id="UP001642360"/>
    </source>
</evidence>
<reference evidence="12 13" key="1">
    <citation type="submission" date="2024-02" db="EMBL/GenBank/DDBJ databases">
        <authorList>
            <person name="Vignale AGUSTIN F."/>
            <person name="Sosa J E."/>
            <person name="Modenutti C."/>
        </authorList>
    </citation>
    <scope>NUCLEOTIDE SEQUENCE [LARGE SCALE GENOMIC DNA]</scope>
</reference>
<dbReference type="PROSITE" id="PS00108">
    <property type="entry name" value="PROTEIN_KINASE_ST"/>
    <property type="match status" value="1"/>
</dbReference>
<dbReference type="Pfam" id="PF00069">
    <property type="entry name" value="Pkinase"/>
    <property type="match status" value="2"/>
</dbReference>
<feature type="region of interest" description="Disordered" evidence="10">
    <location>
        <begin position="174"/>
        <end position="205"/>
    </location>
</feature>
<dbReference type="SMART" id="SM00220">
    <property type="entry name" value="S_TKc"/>
    <property type="match status" value="1"/>
</dbReference>
<evidence type="ECO:0000256" key="6">
    <source>
        <dbReference type="ARBA" id="ARBA00022777"/>
    </source>
</evidence>
<dbReference type="EC" id="2.7.11.1" evidence="2"/>
<protein>
    <recommendedName>
        <fullName evidence="2">non-specific serine/threonine protein kinase</fullName>
        <ecNumber evidence="2">2.7.11.1</ecNumber>
    </recommendedName>
</protein>
<dbReference type="FunFam" id="1.10.510.10:FF:000020">
    <property type="entry name" value="serine/threonine-protein kinase D6PK-like"/>
    <property type="match status" value="1"/>
</dbReference>
<dbReference type="InterPro" id="IPR000719">
    <property type="entry name" value="Prot_kinase_dom"/>
</dbReference>
<evidence type="ECO:0000256" key="4">
    <source>
        <dbReference type="ARBA" id="ARBA00022679"/>
    </source>
</evidence>
<feature type="compositionally biased region" description="Low complexity" evidence="10">
    <location>
        <begin position="651"/>
        <end position="661"/>
    </location>
</feature>
<comment type="catalytic activity">
    <reaction evidence="9">
        <text>L-seryl-[protein] + ATP = O-phospho-L-seryl-[protein] + ADP + H(+)</text>
        <dbReference type="Rhea" id="RHEA:17989"/>
        <dbReference type="Rhea" id="RHEA-COMP:9863"/>
        <dbReference type="Rhea" id="RHEA-COMP:11604"/>
        <dbReference type="ChEBI" id="CHEBI:15378"/>
        <dbReference type="ChEBI" id="CHEBI:29999"/>
        <dbReference type="ChEBI" id="CHEBI:30616"/>
        <dbReference type="ChEBI" id="CHEBI:83421"/>
        <dbReference type="ChEBI" id="CHEBI:456216"/>
        <dbReference type="EC" id="2.7.11.1"/>
    </reaction>
</comment>
<comment type="caution">
    <text evidence="12">The sequence shown here is derived from an EMBL/GenBank/DDBJ whole genome shotgun (WGS) entry which is preliminary data.</text>
</comment>
<comment type="catalytic activity">
    <reaction evidence="8">
        <text>L-threonyl-[protein] + ATP = O-phospho-L-threonyl-[protein] + ADP + H(+)</text>
        <dbReference type="Rhea" id="RHEA:46608"/>
        <dbReference type="Rhea" id="RHEA-COMP:11060"/>
        <dbReference type="Rhea" id="RHEA-COMP:11605"/>
        <dbReference type="ChEBI" id="CHEBI:15378"/>
        <dbReference type="ChEBI" id="CHEBI:30013"/>
        <dbReference type="ChEBI" id="CHEBI:30616"/>
        <dbReference type="ChEBI" id="CHEBI:61977"/>
        <dbReference type="ChEBI" id="CHEBI:456216"/>
        <dbReference type="EC" id="2.7.11.1"/>
    </reaction>
</comment>
<evidence type="ECO:0000256" key="5">
    <source>
        <dbReference type="ARBA" id="ARBA00022741"/>
    </source>
</evidence>
<sequence>MGSFPGNCEIVESKEERSSVEQSEGIHQLRAHDKERRPPVPKKGSSSSLEDDINKLFEAISLKSSSKGLSPSDQFGTGSLKKNTLKQPMRVGVSASSGIGFSEPVSLKQALRGLCISQAAEMAAMKRLSKSPGSPRLSEVGKITSMYRSVVVEAGGSSLPLAGDKEGRVEISLVPEERTSKSSEKNPQCLQESKVKSLNHSSPSSPRFVIETAARRSGSTLGQNGIMPASTEVGTWQSKTSLVLEESTSNSSEKMPQCLLESKVKPSNLGAHSSTRFALETLAKRSGSTLRQIEIVPAPNEIWSRQSKASLVLEESTSDSSERMPQCLQEPKVKPSNRSTNSSPRFAIETTAKRSGSTLRQIEVVPALTEVGIRGSKTSQVIEESISDSSEKMPECLLEPKVKSSNHSAHSSPRFAVEKTSKRSGPTLKQDEIVPASTELGTRQSKASLVVEESTSNFSEKMPQCLQGPKVKSAITSTRSSPRFAVEAKFKSSGTPLRQHEIVPESTELGTRRSKASLVLEESTLNSSERMLQYLQELKVKPSNLSAQSSPQFTLETTAERMGSTVMQNEIEPTSTAIGNLQLRTGRAPEENHTSLHSLPCLYPGGNMLDTDENISAPVKLASNVNKNVSASSKSANKAAPRLRRKGRLQSAGSSSSAINSTKVSKTIRNARCAVKPVIRNKNFVTKKSKQDSSSVACTSDTYDGVLDPNTSQLICQRCHCTLKDARKESLMDSPTPLSASVIAENSSSKGKHGSSKPGSTLNGCDISSPVVVKTNNTSKPKEKGEFSQSSKSSIGEYSSSTSISEESYLSGSSFGNRPHMSKDLRWEAIYHVTKQHGFLGLSHFNLLKKLGCGDIGTVYLTELIGTNCQFAIKVMDNEFLERRRKTPRAQTEREILRMLDHPFLPTLFAQFTSDNLSCLVMEYCPGGDLHVLRQKQLGRYFPEQAARFYVAEVLLALEYLHMLGVVYRDLKPENILVREDGHIMLTDFDLSLRCSVNPTLLKSSSLGMEPARMSGPCTGSSCIDPFCIEPSCKVSCFSPRFLPAAAKTRKQKADLAAQVRSLPQLVAEPTDARSNSFVGTHEYLAPEIIKGEGHGSAVDWWTFGIFLYELLYGRTPFKGFGNEETLANVVLQSLSFPDTPLVSLQARDLIRGLLVKEPENRTGSERGAAEIKQHPFFEGLNWALIRCAIPPQVPEACYFGAPKTASQEKGSKYLDFKAIGEHLEFELF</sequence>
<dbReference type="Gene3D" id="3.30.200.20">
    <property type="entry name" value="Phosphorylase Kinase, domain 1"/>
    <property type="match status" value="1"/>
</dbReference>
<dbReference type="InterPro" id="IPR008271">
    <property type="entry name" value="Ser/Thr_kinase_AS"/>
</dbReference>
<feature type="region of interest" description="Disordered" evidence="10">
    <location>
        <begin position="401"/>
        <end position="425"/>
    </location>
</feature>
<feature type="region of interest" description="Disordered" evidence="10">
    <location>
        <begin position="745"/>
        <end position="798"/>
    </location>
</feature>
<dbReference type="SUPFAM" id="SSF56112">
    <property type="entry name" value="Protein kinase-like (PK-like)"/>
    <property type="match status" value="1"/>
</dbReference>
<feature type="compositionally biased region" description="Polar residues" evidence="10">
    <location>
        <begin position="185"/>
        <end position="205"/>
    </location>
</feature>
<dbReference type="AlphaFoldDB" id="A0ABC8SQS3"/>
<feature type="compositionally biased region" description="Low complexity" evidence="10">
    <location>
        <begin position="629"/>
        <end position="640"/>
    </location>
</feature>
<evidence type="ECO:0000256" key="2">
    <source>
        <dbReference type="ARBA" id="ARBA00012513"/>
    </source>
</evidence>
<feature type="compositionally biased region" description="Low complexity" evidence="10">
    <location>
        <begin position="788"/>
        <end position="798"/>
    </location>
</feature>
<evidence type="ECO:0000256" key="7">
    <source>
        <dbReference type="ARBA" id="ARBA00022840"/>
    </source>
</evidence>
<dbReference type="PANTHER" id="PTHR45637">
    <property type="entry name" value="FLIPPASE KINASE 1-RELATED"/>
    <property type="match status" value="1"/>
</dbReference>
<evidence type="ECO:0000256" key="8">
    <source>
        <dbReference type="ARBA" id="ARBA00047899"/>
    </source>
</evidence>
<dbReference type="PROSITE" id="PS50011">
    <property type="entry name" value="PROTEIN_KINASE_DOM"/>
    <property type="match status" value="1"/>
</dbReference>
<dbReference type="GO" id="GO:0005524">
    <property type="term" value="F:ATP binding"/>
    <property type="evidence" value="ECO:0007669"/>
    <property type="project" value="UniProtKB-KW"/>
</dbReference>
<name>A0ABC8SQS3_9AQUA</name>
<evidence type="ECO:0000256" key="9">
    <source>
        <dbReference type="ARBA" id="ARBA00048679"/>
    </source>
</evidence>
<dbReference type="Gene3D" id="1.10.510.10">
    <property type="entry name" value="Transferase(Phosphotransferase) domain 1"/>
    <property type="match status" value="1"/>
</dbReference>
<evidence type="ECO:0000256" key="10">
    <source>
        <dbReference type="SAM" id="MobiDB-lite"/>
    </source>
</evidence>
<keyword evidence="5" id="KW-0547">Nucleotide-binding</keyword>
<feature type="domain" description="Protein kinase" evidence="11">
    <location>
        <begin position="845"/>
        <end position="1178"/>
    </location>
</feature>
<dbReference type="FunFam" id="1.10.510.10:FF:000028">
    <property type="entry name" value="serine/threonine-protein kinase D6PK-like"/>
    <property type="match status" value="1"/>
</dbReference>
<keyword evidence="13" id="KW-1185">Reference proteome</keyword>
<dbReference type="EMBL" id="CAUOFW020003380">
    <property type="protein sequence ID" value="CAK9159573.1"/>
    <property type="molecule type" value="Genomic_DNA"/>
</dbReference>
<evidence type="ECO:0000256" key="1">
    <source>
        <dbReference type="ARBA" id="ARBA00009903"/>
    </source>
</evidence>
<keyword evidence="6" id="KW-0418">Kinase</keyword>
<evidence type="ECO:0000259" key="11">
    <source>
        <dbReference type="PROSITE" id="PS50011"/>
    </source>
</evidence>
<proteinExistence type="inferred from homology"/>
<evidence type="ECO:0000313" key="12">
    <source>
        <dbReference type="EMBL" id="CAK9159573.1"/>
    </source>
</evidence>
<feature type="region of interest" description="Disordered" evidence="10">
    <location>
        <begin position="1"/>
        <end position="49"/>
    </location>
</feature>
<feature type="region of interest" description="Disordered" evidence="10">
    <location>
        <begin position="314"/>
        <end position="343"/>
    </location>
</feature>
<dbReference type="CDD" id="cd05574">
    <property type="entry name" value="STKc_phototropin_like"/>
    <property type="match status" value="1"/>
</dbReference>
<comment type="similarity">
    <text evidence="1">Belongs to the protein kinase superfamily. AGC Ser/Thr protein kinase family.</text>
</comment>